<feature type="domain" description="EAL" evidence="1">
    <location>
        <begin position="7"/>
        <end position="246"/>
    </location>
</feature>
<dbReference type="GO" id="GO:0071111">
    <property type="term" value="F:cyclic-guanylate-specific phosphodiesterase activity"/>
    <property type="evidence" value="ECO:0007669"/>
    <property type="project" value="InterPro"/>
</dbReference>
<dbReference type="PROSITE" id="PS50883">
    <property type="entry name" value="EAL"/>
    <property type="match status" value="1"/>
</dbReference>
<evidence type="ECO:0000259" key="1">
    <source>
        <dbReference type="PROSITE" id="PS50883"/>
    </source>
</evidence>
<proteinExistence type="predicted"/>
<name>A0A2A4T2G7_9DELT</name>
<protein>
    <submittedName>
        <fullName evidence="2">Diguanylate phosphodiesterase</fullName>
    </submittedName>
</protein>
<dbReference type="Proteomes" id="UP000218113">
    <property type="component" value="Unassembled WGS sequence"/>
</dbReference>
<dbReference type="InterPro" id="IPR001633">
    <property type="entry name" value="EAL_dom"/>
</dbReference>
<reference evidence="3" key="1">
    <citation type="submission" date="2017-08" db="EMBL/GenBank/DDBJ databases">
        <title>A dynamic microbial community with high functional redundancy inhabits the cold, oxic subseafloor aquifer.</title>
        <authorList>
            <person name="Tully B.J."/>
            <person name="Wheat C.G."/>
            <person name="Glazer B.T."/>
            <person name="Huber J.A."/>
        </authorList>
    </citation>
    <scope>NUCLEOTIDE SEQUENCE [LARGE SCALE GENOMIC DNA]</scope>
</reference>
<dbReference type="CDD" id="cd01948">
    <property type="entry name" value="EAL"/>
    <property type="match status" value="1"/>
</dbReference>
<dbReference type="SMART" id="SM00052">
    <property type="entry name" value="EAL"/>
    <property type="match status" value="1"/>
</dbReference>
<dbReference type="PANTHER" id="PTHR33121:SF76">
    <property type="entry name" value="SIGNALING PROTEIN"/>
    <property type="match status" value="1"/>
</dbReference>
<dbReference type="Pfam" id="PF00563">
    <property type="entry name" value="EAL"/>
    <property type="match status" value="1"/>
</dbReference>
<comment type="caution">
    <text evidence="2">The sequence shown here is derived from an EMBL/GenBank/DDBJ whole genome shotgun (WGS) entry which is preliminary data.</text>
</comment>
<gene>
    <name evidence="2" type="ORF">COB67_09140</name>
</gene>
<dbReference type="InterPro" id="IPR035919">
    <property type="entry name" value="EAL_sf"/>
</dbReference>
<sequence length="246" mass="28260">MTLKTDAPFLSKVISEIIDNQRYGVEYQPILDTESQQIFGYEALARFYDTKGNSLSPQLVFSALHRLPEKFYAVEYLIKELQIQRAPEKKYLFLNLDPDAYAAQEEVDGEHPFVTLLSQRENIIMEIIENTSINDAAISMQMMQAFQEKNISVALDDIGTPESMLSFPIFLSVDFLKFDKIWLKMLSQNNYKILLESLLACARKTGQKTILEGIEQEEDLQIARDLGFDFVQGFLFRPLFINSSLS</sequence>
<dbReference type="EMBL" id="NVSR01000070">
    <property type="protein sequence ID" value="PCI27187.1"/>
    <property type="molecule type" value="Genomic_DNA"/>
</dbReference>
<dbReference type="AlphaFoldDB" id="A0A2A4T2G7"/>
<accession>A0A2A4T2G7</accession>
<dbReference type="SUPFAM" id="SSF141868">
    <property type="entry name" value="EAL domain-like"/>
    <property type="match status" value="1"/>
</dbReference>
<dbReference type="InterPro" id="IPR050706">
    <property type="entry name" value="Cyclic-di-GMP_PDE-like"/>
</dbReference>
<dbReference type="PANTHER" id="PTHR33121">
    <property type="entry name" value="CYCLIC DI-GMP PHOSPHODIESTERASE PDEF"/>
    <property type="match status" value="1"/>
</dbReference>
<organism evidence="2 3">
    <name type="scientific">SAR324 cluster bacterium</name>
    <dbReference type="NCBI Taxonomy" id="2024889"/>
    <lineage>
        <taxon>Bacteria</taxon>
        <taxon>Deltaproteobacteria</taxon>
        <taxon>SAR324 cluster</taxon>
    </lineage>
</organism>
<evidence type="ECO:0000313" key="3">
    <source>
        <dbReference type="Proteomes" id="UP000218113"/>
    </source>
</evidence>
<evidence type="ECO:0000313" key="2">
    <source>
        <dbReference type="EMBL" id="PCI27187.1"/>
    </source>
</evidence>
<dbReference type="Gene3D" id="3.20.20.450">
    <property type="entry name" value="EAL domain"/>
    <property type="match status" value="1"/>
</dbReference>